<dbReference type="SUPFAM" id="SSF53850">
    <property type="entry name" value="Periplasmic binding protein-like II"/>
    <property type="match status" value="1"/>
</dbReference>
<dbReference type="EMBL" id="CAFBNU010000011">
    <property type="protein sequence ID" value="CAB4966704.1"/>
    <property type="molecule type" value="Genomic_DNA"/>
</dbReference>
<keyword evidence="3" id="KW-0732">Signal</keyword>
<evidence type="ECO:0000313" key="6">
    <source>
        <dbReference type="EMBL" id="CAB4966704.1"/>
    </source>
</evidence>
<dbReference type="PANTHER" id="PTHR43649">
    <property type="entry name" value="ARABINOSE-BINDING PROTEIN-RELATED"/>
    <property type="match status" value="1"/>
</dbReference>
<protein>
    <submittedName>
        <fullName evidence="4">Unannotated protein</fullName>
    </submittedName>
</protein>
<dbReference type="Gene3D" id="3.40.190.10">
    <property type="entry name" value="Periplasmic binding protein-like II"/>
    <property type="match status" value="2"/>
</dbReference>
<dbReference type="EMBL" id="CAEZYD010000017">
    <property type="protein sequence ID" value="CAB4715373.1"/>
    <property type="molecule type" value="Genomic_DNA"/>
</dbReference>
<evidence type="ECO:0000313" key="7">
    <source>
        <dbReference type="EMBL" id="CAB5025040.1"/>
    </source>
</evidence>
<dbReference type="InterPro" id="IPR006059">
    <property type="entry name" value="SBP"/>
</dbReference>
<sequence>MNIGLNLTKEGLLRRKSVAASTALVFLTSSVLIGVGGNSSAQAAADCANKTLQLLSVGDPFEYALKEVLPQFTAETGIKVNLESLDNQTLSSRLATAFVTKKSDLDVVTVDNIWVGQYYDNGWILSLNDLIKANKDVDLKDMVPGVLYSISEWRGQFVGLPMAPYAQGVMYRTDVYKSLGIKTPAAGWTWDEYLANARKINGKTVNGKKMYGTVIVGKQPVPIVHMYTQLMAGQGARWFKKFPEAPWDFTPTLASKQNIRAATMYRDLYKVSPKEAISFDWFAAGMRFADGDIGQMYWWTPYFYLVQNKGYMSGKPSPIVGKYAIADLPSEKGKPANISTGGWQLSIPSTAECPEESFKLVKWVNSAKAQKAMAKVDKYGTQFSDFGRYSNLRDPELVKMYPYLPKLEKMLEAGNGKVSRPGMQIYPALEGVYGLQLNKILLGADVKKTLTETNSLFSNLLGGNMLLPYKGKSYDDTLQATKDLIASLS</sequence>
<name>A0A6J6R0H6_9ZZZZ</name>
<dbReference type="PANTHER" id="PTHR43649:SF34">
    <property type="entry name" value="ABC TRANSPORTER PERIPLASMIC-BINDING PROTEIN YCJN-RELATED"/>
    <property type="match status" value="1"/>
</dbReference>
<reference evidence="4" key="1">
    <citation type="submission" date="2020-05" db="EMBL/GenBank/DDBJ databases">
        <authorList>
            <person name="Chiriac C."/>
            <person name="Salcher M."/>
            <person name="Ghai R."/>
            <person name="Kavagutti S V."/>
        </authorList>
    </citation>
    <scope>NUCLEOTIDE SEQUENCE</scope>
</reference>
<evidence type="ECO:0000256" key="1">
    <source>
        <dbReference type="ARBA" id="ARBA00008520"/>
    </source>
</evidence>
<dbReference type="Pfam" id="PF01547">
    <property type="entry name" value="SBP_bac_1"/>
    <property type="match status" value="1"/>
</dbReference>
<organism evidence="4">
    <name type="scientific">freshwater metagenome</name>
    <dbReference type="NCBI Taxonomy" id="449393"/>
    <lineage>
        <taxon>unclassified sequences</taxon>
        <taxon>metagenomes</taxon>
        <taxon>ecological metagenomes</taxon>
    </lineage>
</organism>
<evidence type="ECO:0000313" key="5">
    <source>
        <dbReference type="EMBL" id="CAB4826564.1"/>
    </source>
</evidence>
<gene>
    <name evidence="4" type="ORF">UFOPK2652_01063</name>
    <name evidence="5" type="ORF">UFOPK3128_01201</name>
    <name evidence="6" type="ORF">UFOPK3880_01028</name>
    <name evidence="7" type="ORF">UFOPK4146_00485</name>
</gene>
<dbReference type="InterPro" id="IPR050490">
    <property type="entry name" value="Bact_solute-bd_prot1"/>
</dbReference>
<evidence type="ECO:0000256" key="3">
    <source>
        <dbReference type="ARBA" id="ARBA00022729"/>
    </source>
</evidence>
<evidence type="ECO:0000313" key="4">
    <source>
        <dbReference type="EMBL" id="CAB4715373.1"/>
    </source>
</evidence>
<dbReference type="AlphaFoldDB" id="A0A6J6R0H6"/>
<evidence type="ECO:0000256" key="2">
    <source>
        <dbReference type="ARBA" id="ARBA00022448"/>
    </source>
</evidence>
<dbReference type="EMBL" id="CAFAAZ010000014">
    <property type="protein sequence ID" value="CAB4826564.1"/>
    <property type="molecule type" value="Genomic_DNA"/>
</dbReference>
<accession>A0A6J6R0H6</accession>
<dbReference type="EMBL" id="CAFBPT010000003">
    <property type="protein sequence ID" value="CAB5025040.1"/>
    <property type="molecule type" value="Genomic_DNA"/>
</dbReference>
<keyword evidence="2" id="KW-0813">Transport</keyword>
<proteinExistence type="inferred from homology"/>
<comment type="similarity">
    <text evidence="1">Belongs to the bacterial solute-binding protein 1 family.</text>
</comment>
<dbReference type="CDD" id="cd13585">
    <property type="entry name" value="PBP2_TMBP_like"/>
    <property type="match status" value="1"/>
</dbReference>